<keyword evidence="1" id="KW-0732">Signal</keyword>
<name>A0ABQ9U352_SAGOE</name>
<sequence length="373" mass="40673">MSVLKERWRERGGSLLLVGGTEGREQPVACREPKRKHSRLEVGRESGLPGEGVHKLSRSAPTASSGGWGRIPAPATHRHGLTGVRGQVSAPLGGGQHRTSGLCAAWNLEDACTLAFAVLGTGPKPHGPSSGEACGASGRYSLLTEQLQLPSTPPHTDDDILCLPGDIVPALGPVLVPTHLQTELVLRCRKEIDCDLCVRVAVHLAVHGHWEEPGDEKKFEGAADPGLEKPRNASLQAQVVLSFQAYPTARCVLLEVQVPAALVQFGQSVGSVVYDCFEAALGSEVQIWSYTQPRYEKKLNLTQQLPALPWLDVSADGDNARLVLNVSKEQHFSLFLYWKQVQGPPKPWWQKNLVRPPPSQVHSHYRLMPMKRT</sequence>
<organism evidence="4 5">
    <name type="scientific">Saguinus oedipus</name>
    <name type="common">Cotton-top tamarin</name>
    <name type="synonym">Oedipomidas oedipus</name>
    <dbReference type="NCBI Taxonomy" id="9490"/>
    <lineage>
        <taxon>Eukaryota</taxon>
        <taxon>Metazoa</taxon>
        <taxon>Chordata</taxon>
        <taxon>Craniata</taxon>
        <taxon>Vertebrata</taxon>
        <taxon>Euteleostomi</taxon>
        <taxon>Mammalia</taxon>
        <taxon>Eutheria</taxon>
        <taxon>Euarchontoglires</taxon>
        <taxon>Primates</taxon>
        <taxon>Haplorrhini</taxon>
        <taxon>Platyrrhini</taxon>
        <taxon>Cebidae</taxon>
        <taxon>Callitrichinae</taxon>
        <taxon>Saguinus</taxon>
    </lineage>
</organism>
<accession>A0ABQ9U352</accession>
<dbReference type="InterPro" id="IPR027841">
    <property type="entry name" value="IL-17_rcpt_C/E_N"/>
</dbReference>
<evidence type="ECO:0000256" key="2">
    <source>
        <dbReference type="SAM" id="MobiDB-lite"/>
    </source>
</evidence>
<evidence type="ECO:0000259" key="3">
    <source>
        <dbReference type="Pfam" id="PF15037"/>
    </source>
</evidence>
<feature type="region of interest" description="Disordered" evidence="2">
    <location>
        <begin position="20"/>
        <end position="93"/>
    </location>
</feature>
<dbReference type="EMBL" id="JASSZA010000016">
    <property type="protein sequence ID" value="KAK2091484.1"/>
    <property type="molecule type" value="Genomic_DNA"/>
</dbReference>
<gene>
    <name evidence="4" type="ORF">P7K49_030768</name>
</gene>
<evidence type="ECO:0000313" key="4">
    <source>
        <dbReference type="EMBL" id="KAK2091484.1"/>
    </source>
</evidence>
<dbReference type="Pfam" id="PF15037">
    <property type="entry name" value="IL17_R_N"/>
    <property type="match status" value="1"/>
</dbReference>
<feature type="domain" description="Interleukin-17 receptor C/E N-terminal" evidence="3">
    <location>
        <begin position="185"/>
        <end position="357"/>
    </location>
</feature>
<dbReference type="Proteomes" id="UP001266305">
    <property type="component" value="Unassembled WGS sequence"/>
</dbReference>
<dbReference type="InterPro" id="IPR039465">
    <property type="entry name" value="IL-17_rcpt-like"/>
</dbReference>
<comment type="caution">
    <text evidence="4">The sequence shown here is derived from an EMBL/GenBank/DDBJ whole genome shotgun (WGS) entry which is preliminary data.</text>
</comment>
<dbReference type="PANTHER" id="PTHR15583:SF12">
    <property type="entry name" value="INTERLEUKIN-17 RECEPTOR C"/>
    <property type="match status" value="1"/>
</dbReference>
<keyword evidence="5" id="KW-1185">Reference proteome</keyword>
<reference evidence="4 5" key="1">
    <citation type="submission" date="2023-05" db="EMBL/GenBank/DDBJ databases">
        <title>B98-5 Cell Line De Novo Hybrid Assembly: An Optical Mapping Approach.</title>
        <authorList>
            <person name="Kananen K."/>
            <person name="Auerbach J.A."/>
            <person name="Kautto E."/>
            <person name="Blachly J.S."/>
        </authorList>
    </citation>
    <scope>NUCLEOTIDE SEQUENCE [LARGE SCALE GENOMIC DNA]</scope>
    <source>
        <strain evidence="4">B95-8</strain>
        <tissue evidence="4">Cell line</tissue>
    </source>
</reference>
<proteinExistence type="predicted"/>
<evidence type="ECO:0000256" key="1">
    <source>
        <dbReference type="ARBA" id="ARBA00022729"/>
    </source>
</evidence>
<evidence type="ECO:0000313" key="5">
    <source>
        <dbReference type="Proteomes" id="UP001266305"/>
    </source>
</evidence>
<dbReference type="PANTHER" id="PTHR15583">
    <property type="entry name" value="INTERLEUKIN-17 RECEPTOR"/>
    <property type="match status" value="1"/>
</dbReference>
<protein>
    <recommendedName>
        <fullName evidence="3">Interleukin-17 receptor C/E N-terminal domain-containing protein</fullName>
    </recommendedName>
</protein>